<dbReference type="AlphaFoldDB" id="A0A9X2S6G6"/>
<name>A0A9X2S6G6_9FIRM</name>
<evidence type="ECO:0000313" key="2">
    <source>
        <dbReference type="Proteomes" id="UP001142078"/>
    </source>
</evidence>
<reference evidence="1" key="1">
    <citation type="submission" date="2022-07" db="EMBL/GenBank/DDBJ databases">
        <title>Enhanced cultured diversity of the mouse gut microbiota enables custom-made synthetic communities.</title>
        <authorList>
            <person name="Afrizal A."/>
        </authorList>
    </citation>
    <scope>NUCLEOTIDE SEQUENCE</scope>
    <source>
        <strain evidence="1">DSM 29482</strain>
    </source>
</reference>
<proteinExistence type="predicted"/>
<evidence type="ECO:0000313" key="1">
    <source>
        <dbReference type="EMBL" id="MCR2043036.1"/>
    </source>
</evidence>
<protein>
    <submittedName>
        <fullName evidence="1">Uncharacterized protein</fullName>
    </submittedName>
</protein>
<dbReference type="RefSeq" id="WP_147524982.1">
    <property type="nucleotide sequence ID" value="NZ_CABKTM010000043.1"/>
</dbReference>
<dbReference type="Gene3D" id="3.40.630.30">
    <property type="match status" value="1"/>
</dbReference>
<organism evidence="1 2">
    <name type="scientific">Anaerosalibacter massiliensis</name>
    <dbReference type="NCBI Taxonomy" id="1347392"/>
    <lineage>
        <taxon>Bacteria</taxon>
        <taxon>Bacillati</taxon>
        <taxon>Bacillota</taxon>
        <taxon>Tissierellia</taxon>
        <taxon>Tissierellales</taxon>
        <taxon>Sporanaerobacteraceae</taxon>
        <taxon>Anaerosalibacter</taxon>
    </lineage>
</organism>
<keyword evidence="2" id="KW-1185">Reference proteome</keyword>
<accession>A0A9X2S6G6</accession>
<dbReference type="EMBL" id="JANJZL010000001">
    <property type="protein sequence ID" value="MCR2043036.1"/>
    <property type="molecule type" value="Genomic_DNA"/>
</dbReference>
<sequence length="84" mass="9838">MREKEFDKIVGVVVLNDIDKRWGDEMLAYYIHNLVTDLETKSTGAAIIKYWEDVAIGHSKRKLRLDCQTENVKLILLKIRLSLY</sequence>
<gene>
    <name evidence="1" type="ORF">NSA23_02775</name>
</gene>
<dbReference type="OrthoDB" id="6382410at2"/>
<comment type="caution">
    <text evidence="1">The sequence shown here is derived from an EMBL/GenBank/DDBJ whole genome shotgun (WGS) entry which is preliminary data.</text>
</comment>
<dbReference type="Proteomes" id="UP001142078">
    <property type="component" value="Unassembled WGS sequence"/>
</dbReference>